<keyword evidence="1" id="KW-0175">Coiled coil</keyword>
<feature type="region of interest" description="Disordered" evidence="2">
    <location>
        <begin position="431"/>
        <end position="454"/>
    </location>
</feature>
<feature type="coiled-coil region" evidence="1">
    <location>
        <begin position="61"/>
        <end position="134"/>
    </location>
</feature>
<evidence type="ECO:0000256" key="1">
    <source>
        <dbReference type="SAM" id="Coils"/>
    </source>
</evidence>
<feature type="region of interest" description="Disordered" evidence="2">
    <location>
        <begin position="14"/>
        <end position="47"/>
    </location>
</feature>
<feature type="coiled-coil region" evidence="1">
    <location>
        <begin position="250"/>
        <end position="277"/>
    </location>
</feature>
<sequence>MEFHKPKRLLGLFGKRYSTSAGSTTKRPSKVEDDHSQPDLGKSSSCSSEEDLTLIRLTSQRDVLLEELRLTKETLEKEKKTSHDLNQRLIMKAISIDCQLAETDERFAESRAKIEAATQNNKEMSDKLLATRMENQNLMKRTAALARRDQIQKATIMASNTEIIKLMTTIEAFQERYLTLHDSIETHKQKYMKETEKEVLPSGDEKVPDDDIQNGTEPLNTSSSEDSVTPFERDQMTLSQKDDMSYAAKVKEFEAKLEAFNAKREELEAKQKDHHAKEKAWHTERDDLFACIAILKSNNKQIKKKFVQTLKKHQWKWHKEKEKLLKKVGDLEVWLEEKDAELEATKNALVDAIKAECGIEKGGIQKTDTFSTLDTQDEDSLSTCSSTSLSIAYSLTETSNNLSKNGEDDETTLSSVFEPLVIKPSKSFSELSTQCLDTPPRSNGSNTTDQSSLS</sequence>
<reference evidence="3" key="1">
    <citation type="submission" date="2021-01" db="EMBL/GenBank/DDBJ databases">
        <authorList>
            <person name="Corre E."/>
            <person name="Pelletier E."/>
            <person name="Niang G."/>
            <person name="Scheremetjew M."/>
            <person name="Finn R."/>
            <person name="Kale V."/>
            <person name="Holt S."/>
            <person name="Cochrane G."/>
            <person name="Meng A."/>
            <person name="Brown T."/>
            <person name="Cohen L."/>
        </authorList>
    </citation>
    <scope>NUCLEOTIDE SEQUENCE</scope>
    <source>
        <strain evidence="3">B593</strain>
    </source>
</reference>
<feature type="compositionally biased region" description="Polar residues" evidence="2">
    <location>
        <begin position="213"/>
        <end position="227"/>
    </location>
</feature>
<evidence type="ECO:0000313" key="3">
    <source>
        <dbReference type="EMBL" id="CAD8343999.1"/>
    </source>
</evidence>
<dbReference type="AlphaFoldDB" id="A0A7S0F7M0"/>
<feature type="region of interest" description="Disordered" evidence="2">
    <location>
        <begin position="195"/>
        <end position="230"/>
    </location>
</feature>
<feature type="compositionally biased region" description="Basic and acidic residues" evidence="2">
    <location>
        <begin position="195"/>
        <end position="206"/>
    </location>
</feature>
<evidence type="ECO:0000256" key="2">
    <source>
        <dbReference type="SAM" id="MobiDB-lite"/>
    </source>
</evidence>
<proteinExistence type="predicted"/>
<accession>A0A7S0F7M0</accession>
<dbReference type="EMBL" id="HBEH01000865">
    <property type="protein sequence ID" value="CAD8343999.1"/>
    <property type="molecule type" value="Transcribed_RNA"/>
</dbReference>
<organism evidence="3">
    <name type="scientific">Pseudo-nitzschia arenysensis</name>
    <dbReference type="NCBI Taxonomy" id="697910"/>
    <lineage>
        <taxon>Eukaryota</taxon>
        <taxon>Sar</taxon>
        <taxon>Stramenopiles</taxon>
        <taxon>Ochrophyta</taxon>
        <taxon>Bacillariophyta</taxon>
        <taxon>Bacillariophyceae</taxon>
        <taxon>Bacillariophycidae</taxon>
        <taxon>Bacillariales</taxon>
        <taxon>Bacillariaceae</taxon>
        <taxon>Pseudo-nitzschia</taxon>
    </lineage>
</organism>
<feature type="compositionally biased region" description="Polar residues" evidence="2">
    <location>
        <begin position="17"/>
        <end position="26"/>
    </location>
</feature>
<name>A0A7S0F7M0_9STRA</name>
<protein>
    <submittedName>
        <fullName evidence="3">Uncharacterized protein</fullName>
    </submittedName>
</protein>
<gene>
    <name evidence="3" type="ORF">PARE0329_LOCUS634</name>
</gene>